<dbReference type="SUPFAM" id="SSF47781">
    <property type="entry name" value="RuvA domain 2-like"/>
    <property type="match status" value="1"/>
</dbReference>
<evidence type="ECO:0000256" key="6">
    <source>
        <dbReference type="RuleBase" id="RU003797"/>
    </source>
</evidence>
<keyword evidence="5" id="KW-0482">Metalloprotease</keyword>
<dbReference type="PROSITE" id="PS50249">
    <property type="entry name" value="MPN"/>
    <property type="match status" value="1"/>
</dbReference>
<dbReference type="PANTHER" id="PTHR30471:SF3">
    <property type="entry name" value="UPF0758 PROTEIN YEES-RELATED"/>
    <property type="match status" value="1"/>
</dbReference>
<evidence type="ECO:0000313" key="8">
    <source>
        <dbReference type="EMBL" id="MDV0444986.1"/>
    </source>
</evidence>
<keyword evidence="9" id="KW-1185">Reference proteome</keyword>
<dbReference type="InterPro" id="IPR010994">
    <property type="entry name" value="RuvA_2-like"/>
</dbReference>
<dbReference type="PANTHER" id="PTHR30471">
    <property type="entry name" value="DNA REPAIR PROTEIN RADC"/>
    <property type="match status" value="1"/>
</dbReference>
<evidence type="ECO:0000256" key="4">
    <source>
        <dbReference type="ARBA" id="ARBA00022833"/>
    </source>
</evidence>
<dbReference type="InterPro" id="IPR001405">
    <property type="entry name" value="UPF0758"/>
</dbReference>
<comment type="caution">
    <text evidence="8">The sequence shown here is derived from an EMBL/GenBank/DDBJ whole genome shotgun (WGS) entry which is preliminary data.</text>
</comment>
<comment type="similarity">
    <text evidence="6">Belongs to the UPF0758 family.</text>
</comment>
<dbReference type="Pfam" id="PF04002">
    <property type="entry name" value="RadC"/>
    <property type="match status" value="1"/>
</dbReference>
<name>A0ABU3VNP7_9EURY</name>
<evidence type="ECO:0000256" key="5">
    <source>
        <dbReference type="ARBA" id="ARBA00023049"/>
    </source>
</evidence>
<protein>
    <recommendedName>
        <fullName evidence="7">MPN domain-containing protein</fullName>
    </recommendedName>
</protein>
<sequence length="229" mass="25884">MLKTEIRMKDLPETERPRERLLKYGPESLSDAELMAVVLGTGTRGMNIVTVCRHIFSNMSLKKLSRSSAAELMKIPGIGQTKACQIISVFELSRRLETYSEEPKRKINGPDDIFQYIYPKIREEKQEKFMILCLDTKNQIISDVTIFVGSLDCSIVQPREIFKAALLESAASIVLIHNHPSGDPEPSREDIVITNRIIDNGKLLGIRVWDHLIIGDGCYVSMNESEYIG</sequence>
<keyword evidence="2" id="KW-0479">Metal-binding</keyword>
<dbReference type="RefSeq" id="WP_318785393.1">
    <property type="nucleotide sequence ID" value="NZ_JAWDKC010000011.1"/>
</dbReference>
<dbReference type="InterPro" id="IPR020891">
    <property type="entry name" value="UPF0758_CS"/>
</dbReference>
<dbReference type="InterPro" id="IPR037518">
    <property type="entry name" value="MPN"/>
</dbReference>
<evidence type="ECO:0000256" key="1">
    <source>
        <dbReference type="ARBA" id="ARBA00022670"/>
    </source>
</evidence>
<evidence type="ECO:0000256" key="2">
    <source>
        <dbReference type="ARBA" id="ARBA00022723"/>
    </source>
</evidence>
<dbReference type="Gene3D" id="3.40.140.10">
    <property type="entry name" value="Cytidine Deaminase, domain 2"/>
    <property type="match status" value="1"/>
</dbReference>
<reference evidence="8 9" key="1">
    <citation type="submission" date="2023-06" db="EMBL/GenBank/DDBJ databases">
        <title>Genome sequence of Methanimicrococcus sp. At1.</title>
        <authorList>
            <person name="Protasov E."/>
            <person name="Platt K."/>
            <person name="Poehlein A."/>
            <person name="Daniel R."/>
            <person name="Brune A."/>
        </authorList>
    </citation>
    <scope>NUCLEOTIDE SEQUENCE [LARGE SCALE GENOMIC DNA]</scope>
    <source>
        <strain evidence="8 9">At1</strain>
    </source>
</reference>
<evidence type="ECO:0000259" key="7">
    <source>
        <dbReference type="PROSITE" id="PS50249"/>
    </source>
</evidence>
<dbReference type="InterPro" id="IPR025657">
    <property type="entry name" value="RadC_JAB"/>
</dbReference>
<dbReference type="Pfam" id="PF20582">
    <property type="entry name" value="UPF0758_N"/>
    <property type="match status" value="1"/>
</dbReference>
<dbReference type="InterPro" id="IPR046778">
    <property type="entry name" value="UPF0758_N"/>
</dbReference>
<dbReference type="PROSITE" id="PS01302">
    <property type="entry name" value="UPF0758"/>
    <property type="match status" value="1"/>
</dbReference>
<dbReference type="NCBIfam" id="TIGR00608">
    <property type="entry name" value="radc"/>
    <property type="match status" value="1"/>
</dbReference>
<proteinExistence type="inferred from homology"/>
<feature type="domain" description="MPN" evidence="7">
    <location>
        <begin position="106"/>
        <end position="228"/>
    </location>
</feature>
<keyword evidence="1" id="KW-0645">Protease</keyword>
<evidence type="ECO:0000313" key="9">
    <source>
        <dbReference type="Proteomes" id="UP001272052"/>
    </source>
</evidence>
<dbReference type="Gene3D" id="1.10.150.20">
    <property type="entry name" value="5' to 3' exonuclease, C-terminal subdomain"/>
    <property type="match status" value="1"/>
</dbReference>
<keyword evidence="3" id="KW-0378">Hydrolase</keyword>
<dbReference type="Proteomes" id="UP001272052">
    <property type="component" value="Unassembled WGS sequence"/>
</dbReference>
<dbReference type="NCBIfam" id="NF000642">
    <property type="entry name" value="PRK00024.1"/>
    <property type="match status" value="1"/>
</dbReference>
<dbReference type="EMBL" id="JAWDKC010000011">
    <property type="protein sequence ID" value="MDV0444986.1"/>
    <property type="molecule type" value="Genomic_DNA"/>
</dbReference>
<organism evidence="8 9">
    <name type="scientific">Methanimicrococcus hacksteinii</name>
    <dbReference type="NCBI Taxonomy" id="3028293"/>
    <lineage>
        <taxon>Archaea</taxon>
        <taxon>Methanobacteriati</taxon>
        <taxon>Methanobacteriota</taxon>
        <taxon>Stenosarchaea group</taxon>
        <taxon>Methanomicrobia</taxon>
        <taxon>Methanosarcinales</taxon>
        <taxon>Methanosarcinaceae</taxon>
        <taxon>Methanimicrococcus</taxon>
    </lineage>
</organism>
<gene>
    <name evidence="8" type="ORF">MmiAt1_05380</name>
</gene>
<dbReference type="CDD" id="cd08071">
    <property type="entry name" value="MPN_DUF2466"/>
    <property type="match status" value="1"/>
</dbReference>
<evidence type="ECO:0000256" key="3">
    <source>
        <dbReference type="ARBA" id="ARBA00022801"/>
    </source>
</evidence>
<keyword evidence="4" id="KW-0862">Zinc</keyword>
<accession>A0ABU3VNP7</accession>